<dbReference type="SMART" id="SM00460">
    <property type="entry name" value="TGc"/>
    <property type="match status" value="1"/>
</dbReference>
<sequence length="1138" mass="129642">MAIRVAIHHKTEYQFDRLTTLFPHVLRLRPAPHSRTKIHSYSLKVTPEDHFLNWQQDPFGNFQARLVFPEQTKKLTIEVEVIADMTSINPFDFFVEDYAQEIPFDYDEQLKRELIPYLEVTEAGPLLSARVAAIKAEILQREQHKKPWHVNDFLVQINQQLQQDIGYGVRLEPGIQRCEETLTLAKGSCRDSAWLLVQIFRHLGYAARFASGYLVQLTADVKALDGPSGPENDFTDLHAWTEVFIPGAGWIGLDPTSGLLATEGHIPLACTPDPISAAPITGATSKCEVEFAYSNEVFRILEDPRVTKPYTEEQWQTINALGAAVDKELLEQDVRLTTGGEPTFVSIDDMESEQWNTGALGADKLRLAKDLLLHMRNTFAPNGLLHYGQGKWYPGEEVPRWALGCFWRTDGEALWSNPDLLARADKSYGLTHLDAKKFAQTLCEKIRVNSEHLIPAYEDVLYYLWAEQQLPANIDPLKADLKDDLERRRIAKLLTRGLNTESGYVLPIEWNYVNQRWLTGRWKLRNDNLFLIPGDSPLGLRLPLNSLEFPQHDYERYQPESDPLRSRAPLAPSGQQFANLAAQKITAQPLGSNNNIEKHSEKNPTHKTKPNYIEAGYVIRTAMCFEARDGRLHLFLPPLTYLEHYVALIEAIEDTAATLNMPVVLEGYEPPKDYRLKKFLITPDPGVIEVNIHPVETWADLVNNTEALYEDARQCRLGTEKFMLDGRHSGTGGGNHVTFGGSTPANSPFLRRPDLLRSLVTFWQHHPGLSYLFSGLFIGPTSQSPRVDEGRAEMLYELEIAFQQMPDGIVEQPWLVDRLMRNLLIDITGNTHRAEFCIDKLYSPGSASGRQGILEFRGFEMPPHARMSLVQVLLLRCLISRFWKEPYKKPLVRWGTALHDKFMLPHYVWEDLRDVVNDLNAHGYPFQLEWLAPFEEFRFPHYGRVQLDDMQIELRWAIEPWHVLGEEVSSFGTSRYVDSSLERLQVKVNGLTPGRYVLACNGRRVCLNHTGKHGEFVGGVRYRAWQPPSALHPTIGIHAPLVFDLIDTWNGKSIGGCTYHVNHPGGRSYERFPVNANEAESRRGNRFFDINYTPGALPITPAGKILREFFEHKHPPRPMAPPPAEPADEYPHTLDLRK</sequence>
<dbReference type="EMBL" id="NHNI01000002">
    <property type="protein sequence ID" value="OZY84317.1"/>
    <property type="molecule type" value="Genomic_DNA"/>
</dbReference>
<feature type="compositionally biased region" description="Basic and acidic residues" evidence="1">
    <location>
        <begin position="1129"/>
        <end position="1138"/>
    </location>
</feature>
<feature type="region of interest" description="Disordered" evidence="1">
    <location>
        <begin position="1113"/>
        <end position="1138"/>
    </location>
</feature>
<comment type="caution">
    <text evidence="3">The sequence shown here is derived from an EMBL/GenBank/DDBJ whole genome shotgun (WGS) entry which is preliminary data.</text>
</comment>
<evidence type="ECO:0000259" key="2">
    <source>
        <dbReference type="SMART" id="SM00460"/>
    </source>
</evidence>
<gene>
    <name evidence="3" type="ORF">CBP51_13970</name>
</gene>
<dbReference type="STRING" id="1209072.GCA_000766945_03811"/>
<proteinExistence type="predicted"/>
<evidence type="ECO:0000313" key="4">
    <source>
        <dbReference type="Proteomes" id="UP000216101"/>
    </source>
</evidence>
<dbReference type="PANTHER" id="PTHR33490">
    <property type="entry name" value="BLR5614 PROTEIN-RELATED"/>
    <property type="match status" value="1"/>
</dbReference>
<name>A0A266Q365_9GAMM</name>
<dbReference type="Pfam" id="PF01841">
    <property type="entry name" value="Transglut_core"/>
    <property type="match status" value="1"/>
</dbReference>
<evidence type="ECO:0000313" key="3">
    <source>
        <dbReference type="EMBL" id="OZY84317.1"/>
    </source>
</evidence>
<dbReference type="PANTHER" id="PTHR33490:SF1">
    <property type="entry name" value="SLL1233 PROTEIN"/>
    <property type="match status" value="1"/>
</dbReference>
<dbReference type="AlphaFoldDB" id="A0A266Q365"/>
<organism evidence="3 4">
    <name type="scientific">Cellvibrio mixtus</name>
    <dbReference type="NCBI Taxonomy" id="39650"/>
    <lineage>
        <taxon>Bacteria</taxon>
        <taxon>Pseudomonadati</taxon>
        <taxon>Pseudomonadota</taxon>
        <taxon>Gammaproteobacteria</taxon>
        <taxon>Cellvibrionales</taxon>
        <taxon>Cellvibrionaceae</taxon>
        <taxon>Cellvibrio</taxon>
    </lineage>
</organism>
<dbReference type="InterPro" id="IPR013589">
    <property type="entry name" value="Bac_transglu_N"/>
</dbReference>
<dbReference type="InterPro" id="IPR018667">
    <property type="entry name" value="DUF2126"/>
</dbReference>
<dbReference type="Proteomes" id="UP000216101">
    <property type="component" value="Unassembled WGS sequence"/>
</dbReference>
<dbReference type="RefSeq" id="WP_094985427.1">
    <property type="nucleotide sequence ID" value="NZ_NHNI01000002.1"/>
</dbReference>
<dbReference type="Gene3D" id="3.10.620.30">
    <property type="match status" value="1"/>
</dbReference>
<dbReference type="Pfam" id="PF09899">
    <property type="entry name" value="DUF2126"/>
    <property type="match status" value="1"/>
</dbReference>
<dbReference type="SUPFAM" id="SSF54001">
    <property type="entry name" value="Cysteine proteinases"/>
    <property type="match status" value="1"/>
</dbReference>
<dbReference type="Pfam" id="PF08379">
    <property type="entry name" value="Bact_transglu_N"/>
    <property type="match status" value="1"/>
</dbReference>
<evidence type="ECO:0000256" key="1">
    <source>
        <dbReference type="SAM" id="MobiDB-lite"/>
    </source>
</evidence>
<dbReference type="InterPro" id="IPR038765">
    <property type="entry name" value="Papain-like_cys_pep_sf"/>
</dbReference>
<dbReference type="InterPro" id="IPR002931">
    <property type="entry name" value="Transglutaminase-like"/>
</dbReference>
<feature type="domain" description="Transglutaminase-like" evidence="2">
    <location>
        <begin position="181"/>
        <end position="257"/>
    </location>
</feature>
<accession>A0A266Q365</accession>
<keyword evidence="4" id="KW-1185">Reference proteome</keyword>
<reference evidence="4" key="1">
    <citation type="submission" date="2017-05" db="EMBL/GenBank/DDBJ databases">
        <authorList>
            <person name="Barney B.M."/>
        </authorList>
    </citation>
    <scope>NUCLEOTIDE SEQUENCE [LARGE SCALE GENOMIC DNA]</scope>
    <source>
        <strain evidence="4">PSBB022</strain>
    </source>
</reference>
<protein>
    <submittedName>
        <fullName evidence="3">IMP dehydrogenase</fullName>
    </submittedName>
</protein>